<dbReference type="GeneID" id="6074786"/>
<dbReference type="OrthoDB" id="10433062at2759"/>
<dbReference type="AlphaFoldDB" id="B0D682"/>
<sequence length="114" mass="12784">MPFFQCCSKAIVPTPDPPPVRWLPDRGAIKASVLVVPPDGLVGKTGMKCITEMILRQYRIFGVVQVAECNSDIIIADIVCVPTKYARGQVQPETWYLPSRHTWQYPVINQIMLA</sequence>
<keyword evidence="2" id="KW-1185">Reference proteome</keyword>
<dbReference type="EMBL" id="DS547098">
    <property type="protein sequence ID" value="EDR10155.1"/>
    <property type="molecule type" value="Genomic_DNA"/>
</dbReference>
<dbReference type="InParanoid" id="B0D682"/>
<gene>
    <name evidence="1" type="ORF">LACBIDRAFT_325790</name>
</gene>
<name>B0D682_LACBS</name>
<protein>
    <submittedName>
        <fullName evidence="1">Predicted protein</fullName>
    </submittedName>
</protein>
<evidence type="ECO:0000313" key="2">
    <source>
        <dbReference type="Proteomes" id="UP000001194"/>
    </source>
</evidence>
<dbReference type="Proteomes" id="UP000001194">
    <property type="component" value="Unassembled WGS sequence"/>
</dbReference>
<dbReference type="RefSeq" id="XP_001879540.1">
    <property type="nucleotide sequence ID" value="XM_001879505.1"/>
</dbReference>
<accession>B0D682</accession>
<reference evidence="1 2" key="1">
    <citation type="journal article" date="2008" name="Nature">
        <title>The genome of Laccaria bicolor provides insights into mycorrhizal symbiosis.</title>
        <authorList>
            <person name="Martin F."/>
            <person name="Aerts A."/>
            <person name="Ahren D."/>
            <person name="Brun A."/>
            <person name="Danchin E.G.J."/>
            <person name="Duchaussoy F."/>
            <person name="Gibon J."/>
            <person name="Kohler A."/>
            <person name="Lindquist E."/>
            <person name="Pereda V."/>
            <person name="Salamov A."/>
            <person name="Shapiro H.J."/>
            <person name="Wuyts J."/>
            <person name="Blaudez D."/>
            <person name="Buee M."/>
            <person name="Brokstein P."/>
            <person name="Canbaeck B."/>
            <person name="Cohen D."/>
            <person name="Courty P.E."/>
            <person name="Coutinho P.M."/>
            <person name="Delaruelle C."/>
            <person name="Detter J.C."/>
            <person name="Deveau A."/>
            <person name="DiFazio S."/>
            <person name="Duplessis S."/>
            <person name="Fraissinet-Tachet L."/>
            <person name="Lucic E."/>
            <person name="Frey-Klett P."/>
            <person name="Fourrey C."/>
            <person name="Feussner I."/>
            <person name="Gay G."/>
            <person name="Grimwood J."/>
            <person name="Hoegger P.J."/>
            <person name="Jain P."/>
            <person name="Kilaru S."/>
            <person name="Labbe J."/>
            <person name="Lin Y.C."/>
            <person name="Legue V."/>
            <person name="Le Tacon F."/>
            <person name="Marmeisse R."/>
            <person name="Melayah D."/>
            <person name="Montanini B."/>
            <person name="Muratet M."/>
            <person name="Nehls U."/>
            <person name="Niculita-Hirzel H."/>
            <person name="Oudot-Le Secq M.P."/>
            <person name="Peter M."/>
            <person name="Quesneville H."/>
            <person name="Rajashekar B."/>
            <person name="Reich M."/>
            <person name="Rouhier N."/>
            <person name="Schmutz J."/>
            <person name="Yin T."/>
            <person name="Chalot M."/>
            <person name="Henrissat B."/>
            <person name="Kuees U."/>
            <person name="Lucas S."/>
            <person name="Van de Peer Y."/>
            <person name="Podila G.K."/>
            <person name="Polle A."/>
            <person name="Pukkila P.J."/>
            <person name="Richardson P.M."/>
            <person name="Rouze P."/>
            <person name="Sanders I.R."/>
            <person name="Stajich J.E."/>
            <person name="Tunlid A."/>
            <person name="Tuskan G."/>
            <person name="Grigoriev I.V."/>
        </authorList>
    </citation>
    <scope>NUCLEOTIDE SEQUENCE [LARGE SCALE GENOMIC DNA]</scope>
    <source>
        <strain evidence="2">S238N-H82 / ATCC MYA-4686</strain>
    </source>
</reference>
<organism evidence="2">
    <name type="scientific">Laccaria bicolor (strain S238N-H82 / ATCC MYA-4686)</name>
    <name type="common">Bicoloured deceiver</name>
    <name type="synonym">Laccaria laccata var. bicolor</name>
    <dbReference type="NCBI Taxonomy" id="486041"/>
    <lineage>
        <taxon>Eukaryota</taxon>
        <taxon>Fungi</taxon>
        <taxon>Dikarya</taxon>
        <taxon>Basidiomycota</taxon>
        <taxon>Agaricomycotina</taxon>
        <taxon>Agaricomycetes</taxon>
        <taxon>Agaricomycetidae</taxon>
        <taxon>Agaricales</taxon>
        <taxon>Agaricineae</taxon>
        <taxon>Hydnangiaceae</taxon>
        <taxon>Laccaria</taxon>
    </lineage>
</organism>
<proteinExistence type="predicted"/>
<dbReference type="HOGENOM" id="CLU_2121497_0_0_1"/>
<evidence type="ECO:0000313" key="1">
    <source>
        <dbReference type="EMBL" id="EDR10155.1"/>
    </source>
</evidence>
<dbReference type="KEGG" id="lbc:LACBIDRAFT_325790"/>